<gene>
    <name evidence="1" type="ORF">ETD83_17670</name>
</gene>
<accession>A0A5C4JB46</accession>
<keyword evidence="2" id="KW-1185">Reference proteome</keyword>
<comment type="caution">
    <text evidence="1">The sequence shown here is derived from an EMBL/GenBank/DDBJ whole genome shotgun (WGS) entry which is preliminary data.</text>
</comment>
<dbReference type="Proteomes" id="UP000309174">
    <property type="component" value="Unassembled WGS sequence"/>
</dbReference>
<name>A0A5C4JB46_9ACTN</name>
<evidence type="ECO:0000313" key="1">
    <source>
        <dbReference type="EMBL" id="TMQ99996.1"/>
    </source>
</evidence>
<organism evidence="1 2">
    <name type="scientific">Actinomadura soli</name>
    <dbReference type="NCBI Taxonomy" id="2508997"/>
    <lineage>
        <taxon>Bacteria</taxon>
        <taxon>Bacillati</taxon>
        <taxon>Actinomycetota</taxon>
        <taxon>Actinomycetes</taxon>
        <taxon>Streptosporangiales</taxon>
        <taxon>Thermomonosporaceae</taxon>
        <taxon>Actinomadura</taxon>
    </lineage>
</organism>
<proteinExistence type="predicted"/>
<evidence type="ECO:0000313" key="2">
    <source>
        <dbReference type="Proteomes" id="UP000309174"/>
    </source>
</evidence>
<dbReference type="EMBL" id="VCKW01000082">
    <property type="protein sequence ID" value="TMQ99996.1"/>
    <property type="molecule type" value="Genomic_DNA"/>
</dbReference>
<protein>
    <submittedName>
        <fullName evidence="1">Uncharacterized protein</fullName>
    </submittedName>
</protein>
<sequence length="65" mass="6373">MSGAGQTMEVNNVNVTVSAITAEGMTVSAGGSAPTTIAVGESAQVGGVTIEVTSVEGEKVKFDLS</sequence>
<reference evidence="1 2" key="1">
    <citation type="submission" date="2019-05" db="EMBL/GenBank/DDBJ databases">
        <title>Draft genome sequence of Actinomadura sp. 14C53.</title>
        <authorList>
            <person name="Saricaoglu S."/>
            <person name="Isik K."/>
        </authorList>
    </citation>
    <scope>NUCLEOTIDE SEQUENCE [LARGE SCALE GENOMIC DNA]</scope>
    <source>
        <strain evidence="1 2">14C53</strain>
    </source>
</reference>
<dbReference type="AlphaFoldDB" id="A0A5C4JB46"/>